<feature type="domain" description="Zn(2)-C6 fungal-type" evidence="8">
    <location>
        <begin position="73"/>
        <end position="101"/>
    </location>
</feature>
<keyword evidence="5" id="KW-0804">Transcription</keyword>
<evidence type="ECO:0000256" key="3">
    <source>
        <dbReference type="ARBA" id="ARBA00023015"/>
    </source>
</evidence>
<dbReference type="AlphaFoldDB" id="A0A0V1PX60"/>
<sequence>MYNQSHSGPPGVHGGANSGQPAYNGTYDYQMMPYSVQQPVYYPVYSQLPYNQVEENNALVNKRRIIKRRTRTGCLTCRKRRIKCDERKPYCFNCERSKKVCLGYENLSKLRKKSKPDSDSNSNDDDDEKH</sequence>
<gene>
    <name evidence="9" type="ORF">AC631_03362</name>
</gene>
<dbReference type="OrthoDB" id="3598904at2759"/>
<evidence type="ECO:0000256" key="1">
    <source>
        <dbReference type="ARBA" id="ARBA00022723"/>
    </source>
</evidence>
<evidence type="ECO:0000259" key="8">
    <source>
        <dbReference type="PROSITE" id="PS50048"/>
    </source>
</evidence>
<keyword evidence="4" id="KW-0238">DNA-binding</keyword>
<organism evidence="9 10">
    <name type="scientific">Debaryomyces fabryi</name>
    <dbReference type="NCBI Taxonomy" id="58627"/>
    <lineage>
        <taxon>Eukaryota</taxon>
        <taxon>Fungi</taxon>
        <taxon>Dikarya</taxon>
        <taxon>Ascomycota</taxon>
        <taxon>Saccharomycotina</taxon>
        <taxon>Pichiomycetes</taxon>
        <taxon>Debaryomycetaceae</taxon>
        <taxon>Debaryomyces</taxon>
    </lineage>
</organism>
<dbReference type="GO" id="GO:0003677">
    <property type="term" value="F:DNA binding"/>
    <property type="evidence" value="ECO:0007669"/>
    <property type="project" value="UniProtKB-KW"/>
</dbReference>
<reference evidence="9 10" key="1">
    <citation type="submission" date="2015-11" db="EMBL/GenBank/DDBJ databases">
        <title>The genome of Debaryomyces fabryi.</title>
        <authorList>
            <person name="Tafer H."/>
            <person name="Lopandic K."/>
        </authorList>
    </citation>
    <scope>NUCLEOTIDE SEQUENCE [LARGE SCALE GENOMIC DNA]</scope>
    <source>
        <strain evidence="9 10">CBS 789</strain>
    </source>
</reference>
<keyword evidence="1" id="KW-0479">Metal-binding</keyword>
<keyword evidence="3" id="KW-0805">Transcription regulation</keyword>
<dbReference type="PROSITE" id="PS50048">
    <property type="entry name" value="ZN2_CY6_FUNGAL_2"/>
    <property type="match status" value="1"/>
</dbReference>
<keyword evidence="6" id="KW-0539">Nucleus</keyword>
<dbReference type="CDD" id="cd00067">
    <property type="entry name" value="GAL4"/>
    <property type="match status" value="1"/>
</dbReference>
<evidence type="ECO:0000256" key="6">
    <source>
        <dbReference type="ARBA" id="ARBA00023242"/>
    </source>
</evidence>
<evidence type="ECO:0000256" key="7">
    <source>
        <dbReference type="SAM" id="MobiDB-lite"/>
    </source>
</evidence>
<evidence type="ECO:0000256" key="5">
    <source>
        <dbReference type="ARBA" id="ARBA00023163"/>
    </source>
</evidence>
<dbReference type="EMBL" id="LMYN01000071">
    <property type="protein sequence ID" value="KSA00877.1"/>
    <property type="molecule type" value="Genomic_DNA"/>
</dbReference>
<dbReference type="InterPro" id="IPR001138">
    <property type="entry name" value="Zn2Cys6_DnaBD"/>
</dbReference>
<evidence type="ECO:0000313" key="10">
    <source>
        <dbReference type="Proteomes" id="UP000054251"/>
    </source>
</evidence>
<dbReference type="PROSITE" id="PS00463">
    <property type="entry name" value="ZN2_CY6_FUNGAL_1"/>
    <property type="match status" value="1"/>
</dbReference>
<dbReference type="Gene3D" id="4.10.240.10">
    <property type="entry name" value="Zn(2)-C6 fungal-type DNA-binding domain"/>
    <property type="match status" value="1"/>
</dbReference>
<dbReference type="SMART" id="SM00066">
    <property type="entry name" value="GAL4"/>
    <property type="match status" value="1"/>
</dbReference>
<evidence type="ECO:0000313" key="9">
    <source>
        <dbReference type="EMBL" id="KSA00877.1"/>
    </source>
</evidence>
<evidence type="ECO:0000256" key="2">
    <source>
        <dbReference type="ARBA" id="ARBA00022833"/>
    </source>
</evidence>
<dbReference type="PANTHER" id="PTHR36206:SF13">
    <property type="entry name" value="TRANSCRIPTIONAL REGULATORY PROTEIN MOC3"/>
    <property type="match status" value="1"/>
</dbReference>
<dbReference type="GeneID" id="26840371"/>
<feature type="region of interest" description="Disordered" evidence="7">
    <location>
        <begin position="110"/>
        <end position="130"/>
    </location>
</feature>
<comment type="caution">
    <text evidence="9">The sequence shown here is derived from an EMBL/GenBank/DDBJ whole genome shotgun (WGS) entry which is preliminary data.</text>
</comment>
<dbReference type="Proteomes" id="UP000054251">
    <property type="component" value="Unassembled WGS sequence"/>
</dbReference>
<keyword evidence="10" id="KW-1185">Reference proteome</keyword>
<dbReference type="SUPFAM" id="SSF57701">
    <property type="entry name" value="Zn2/Cys6 DNA-binding domain"/>
    <property type="match status" value="1"/>
</dbReference>
<dbReference type="InterPro" id="IPR036864">
    <property type="entry name" value="Zn2-C6_fun-type_DNA-bd_sf"/>
</dbReference>
<dbReference type="GO" id="GO:0008270">
    <property type="term" value="F:zinc ion binding"/>
    <property type="evidence" value="ECO:0007669"/>
    <property type="project" value="InterPro"/>
</dbReference>
<dbReference type="GO" id="GO:0000981">
    <property type="term" value="F:DNA-binding transcription factor activity, RNA polymerase II-specific"/>
    <property type="evidence" value="ECO:0007669"/>
    <property type="project" value="InterPro"/>
</dbReference>
<dbReference type="InterPro" id="IPR052360">
    <property type="entry name" value="Transcr_Regulatory_Proteins"/>
</dbReference>
<protein>
    <submittedName>
        <fullName evidence="9">Fungal Zn(2)-Cys(6) binuclear cluster domain-containing protein</fullName>
    </submittedName>
</protein>
<proteinExistence type="predicted"/>
<dbReference type="Pfam" id="PF00172">
    <property type="entry name" value="Zn_clus"/>
    <property type="match status" value="1"/>
</dbReference>
<evidence type="ECO:0000256" key="4">
    <source>
        <dbReference type="ARBA" id="ARBA00023125"/>
    </source>
</evidence>
<name>A0A0V1PX60_9ASCO</name>
<dbReference type="RefSeq" id="XP_015466979.1">
    <property type="nucleotide sequence ID" value="XM_015612191.1"/>
</dbReference>
<keyword evidence="2" id="KW-0862">Zinc</keyword>
<dbReference type="PANTHER" id="PTHR36206">
    <property type="entry name" value="ASPERCRYPTIN BIOSYNTHESIS CLUSTER-SPECIFIC TRANSCRIPTION REGULATOR ATNN-RELATED"/>
    <property type="match status" value="1"/>
</dbReference>
<accession>A0A0V1PX60</accession>